<dbReference type="OrthoDB" id="1495368at2"/>
<comment type="caution">
    <text evidence="1">The sequence shown here is derived from an EMBL/GenBank/DDBJ whole genome shotgun (WGS) entry which is preliminary data.</text>
</comment>
<proteinExistence type="predicted"/>
<dbReference type="Pfam" id="PF12599">
    <property type="entry name" value="DUF3768"/>
    <property type="match status" value="1"/>
</dbReference>
<dbReference type="RefSeq" id="WP_142835309.1">
    <property type="nucleotide sequence ID" value="NZ_VFSV01000025.1"/>
</dbReference>
<dbReference type="InterPro" id="IPR022243">
    <property type="entry name" value="DUF3768"/>
</dbReference>
<reference evidence="1 2" key="1">
    <citation type="submission" date="2019-06" db="EMBL/GenBank/DDBJ databases">
        <title>Paenimaribius caenipelagi gen. nov., sp. nov., isolated from a tidal flat.</title>
        <authorList>
            <person name="Yoon J.-H."/>
        </authorList>
    </citation>
    <scope>NUCLEOTIDE SEQUENCE [LARGE SCALE GENOMIC DNA]</scope>
    <source>
        <strain evidence="1 2">JBTF-M29</strain>
    </source>
</reference>
<dbReference type="EMBL" id="VFSV01000025">
    <property type="protein sequence ID" value="TRD17300.1"/>
    <property type="molecule type" value="Genomic_DNA"/>
</dbReference>
<evidence type="ECO:0000313" key="1">
    <source>
        <dbReference type="EMBL" id="TRD17300.1"/>
    </source>
</evidence>
<organism evidence="1 2">
    <name type="scientific">Palleronia caenipelagi</name>
    <dbReference type="NCBI Taxonomy" id="2489174"/>
    <lineage>
        <taxon>Bacteria</taxon>
        <taxon>Pseudomonadati</taxon>
        <taxon>Pseudomonadota</taxon>
        <taxon>Alphaproteobacteria</taxon>
        <taxon>Rhodobacterales</taxon>
        <taxon>Roseobacteraceae</taxon>
        <taxon>Palleronia</taxon>
    </lineage>
</organism>
<name>A0A547PT33_9RHOB</name>
<accession>A0A547PT33</accession>
<keyword evidence="2" id="KW-1185">Reference proteome</keyword>
<dbReference type="AlphaFoldDB" id="A0A547PT33"/>
<evidence type="ECO:0000313" key="2">
    <source>
        <dbReference type="Proteomes" id="UP000318590"/>
    </source>
</evidence>
<gene>
    <name evidence="1" type="ORF">FEV53_13280</name>
</gene>
<dbReference type="Proteomes" id="UP000318590">
    <property type="component" value="Unassembled WGS sequence"/>
</dbReference>
<protein>
    <submittedName>
        <fullName evidence="1">DUF3768 domain-containing protein</fullName>
    </submittedName>
</protein>
<sequence length="126" mass="13912">MTDTLTEIDPRKVASQNDAFRRHVCLGAAWPEGIPALEGQMVMTPGVRALGRLAVEACRPMVGRAAEFDPDNDPDGYHDFGAVEVFGTKVWWKLDAHDRNYAFGSDDPSDPDQTARVLTLLLPGEW</sequence>